<dbReference type="STRING" id="1121338.CLTEP_25250"/>
<dbReference type="GO" id="GO:0000271">
    <property type="term" value="P:polysaccharide biosynthetic process"/>
    <property type="evidence" value="ECO:0007669"/>
    <property type="project" value="TreeGrafter"/>
</dbReference>
<dbReference type="SUPFAM" id="SSF53383">
    <property type="entry name" value="PLP-dependent transferases"/>
    <property type="match status" value="1"/>
</dbReference>
<evidence type="ECO:0000313" key="6">
    <source>
        <dbReference type="EMBL" id="KYH30669.1"/>
    </source>
</evidence>
<evidence type="ECO:0000256" key="2">
    <source>
        <dbReference type="ARBA" id="ARBA00037999"/>
    </source>
</evidence>
<dbReference type="CDD" id="cd00616">
    <property type="entry name" value="AHBA_syn"/>
    <property type="match status" value="1"/>
</dbReference>
<dbReference type="AlphaFoldDB" id="A0A151ASQ0"/>
<accession>A0A151ASQ0</accession>
<dbReference type="PANTHER" id="PTHR30244">
    <property type="entry name" value="TRANSAMINASE"/>
    <property type="match status" value="1"/>
</dbReference>
<evidence type="ECO:0000256" key="1">
    <source>
        <dbReference type="ARBA" id="ARBA00022898"/>
    </source>
</evidence>
<dbReference type="Proteomes" id="UP000075531">
    <property type="component" value="Unassembled WGS sequence"/>
</dbReference>
<proteinExistence type="inferred from homology"/>
<keyword evidence="1 4" id="KW-0663">Pyridoxal phosphate</keyword>
<dbReference type="InterPro" id="IPR015424">
    <property type="entry name" value="PyrdxlP-dep_Trfase"/>
</dbReference>
<feature type="active site" description="Proton acceptor" evidence="3">
    <location>
        <position position="186"/>
    </location>
</feature>
<dbReference type="GO" id="GO:0008483">
    <property type="term" value="F:transaminase activity"/>
    <property type="evidence" value="ECO:0007669"/>
    <property type="project" value="UniProtKB-KW"/>
</dbReference>
<dbReference type="Gene3D" id="3.40.640.10">
    <property type="entry name" value="Type I PLP-dependent aspartate aminotransferase-like (Major domain)"/>
    <property type="match status" value="1"/>
</dbReference>
<protein>
    <submittedName>
        <fullName evidence="6">dTDP-3-amino-3,6-dideoxy-alpha-D-galactopyranose transaminase</fullName>
        <ecNumber evidence="6">2.6.1.90</ecNumber>
    </submittedName>
</protein>
<evidence type="ECO:0000313" key="7">
    <source>
        <dbReference type="Proteomes" id="UP000075531"/>
    </source>
</evidence>
<dbReference type="EC" id="2.6.1.90" evidence="6"/>
<comment type="caution">
    <text evidence="6">The sequence shown here is derived from an EMBL/GenBank/DDBJ whole genome shotgun (WGS) entry which is preliminary data.</text>
</comment>
<dbReference type="OrthoDB" id="9810913at2"/>
<dbReference type="EMBL" id="LTBA01000059">
    <property type="protein sequence ID" value="KYH30669.1"/>
    <property type="molecule type" value="Genomic_DNA"/>
</dbReference>
<reference evidence="6 7" key="1">
    <citation type="submission" date="2016-02" db="EMBL/GenBank/DDBJ databases">
        <title>Genome sequence of Clostridium tepidiprofundi DSM 19306.</title>
        <authorList>
            <person name="Poehlein A."/>
            <person name="Daniel R."/>
        </authorList>
    </citation>
    <scope>NUCLEOTIDE SEQUENCE [LARGE SCALE GENOMIC DNA]</scope>
    <source>
        <strain evidence="6 7">DSM 19306</strain>
    </source>
</reference>
<dbReference type="GO" id="GO:0030170">
    <property type="term" value="F:pyridoxal phosphate binding"/>
    <property type="evidence" value="ECO:0007669"/>
    <property type="project" value="UniProtKB-ARBA"/>
</dbReference>
<dbReference type="InterPro" id="IPR015422">
    <property type="entry name" value="PyrdxlP-dep_Trfase_small"/>
</dbReference>
<dbReference type="RefSeq" id="WP_066827207.1">
    <property type="nucleotide sequence ID" value="NZ_LTBA01000059.1"/>
</dbReference>
<dbReference type="FunFam" id="3.40.640.10:FF:000089">
    <property type="entry name" value="Aminotransferase, DegT/DnrJ/EryC1/StrS family"/>
    <property type="match status" value="1"/>
</dbReference>
<dbReference type="PIRSF" id="PIRSF000390">
    <property type="entry name" value="PLP_StrS"/>
    <property type="match status" value="1"/>
</dbReference>
<feature type="modified residue" description="N6-(pyridoxal phosphate)lysine" evidence="4">
    <location>
        <position position="186"/>
    </location>
</feature>
<keyword evidence="6" id="KW-0032">Aminotransferase</keyword>
<dbReference type="PATRIC" id="fig|1121338.3.peg.2623"/>
<keyword evidence="6" id="KW-0808">Transferase</keyword>
<sequence>MNIPFLNFEPMHSEIEKEITKKFLEVYNSYWYILGEQVNEFEKEFAAYCGVKYCVGVGNGLEALTLILKGYGIGEGDEVIVPSDTYIATALAVSYVGAKPVFVEPDINTYNINPKLIEKSITKKTKAIIAVHLYGQAVDMDPVNEIAKKYGLKVIEDSAQAHGALYKGMKTGSLGDAAGFSLYPGKNLGALGDAGVITTNDKELADRVRVLRNYGSDKKYHNLYKGFNSRLDELQAGFLRVKLQYLDKWNNDRKRIAKIYLDSIKNNNIVLPYVLDYSDSIWHVFIVRTKKRDKLQNYLKENGIGTLIHYPIPMHLQVAYKELGFKKGDFPIAEKIADEVLSLPMWYGMKDEEVQYVIDKINAYK</sequence>
<name>A0A151ASQ0_9CLOT</name>
<dbReference type="InterPro" id="IPR000653">
    <property type="entry name" value="DegT/StrS_aminotransferase"/>
</dbReference>
<gene>
    <name evidence="6" type="primary">fdtB</name>
    <name evidence="6" type="ORF">CLTEP_25250</name>
</gene>
<comment type="similarity">
    <text evidence="2 5">Belongs to the DegT/DnrJ/EryC1 family.</text>
</comment>
<dbReference type="InterPro" id="IPR015421">
    <property type="entry name" value="PyrdxlP-dep_Trfase_major"/>
</dbReference>
<evidence type="ECO:0000256" key="5">
    <source>
        <dbReference type="RuleBase" id="RU004508"/>
    </source>
</evidence>
<dbReference type="Gene3D" id="3.90.1150.10">
    <property type="entry name" value="Aspartate Aminotransferase, domain 1"/>
    <property type="match status" value="1"/>
</dbReference>
<keyword evidence="7" id="KW-1185">Reference proteome</keyword>
<evidence type="ECO:0000256" key="3">
    <source>
        <dbReference type="PIRSR" id="PIRSR000390-1"/>
    </source>
</evidence>
<evidence type="ECO:0000256" key="4">
    <source>
        <dbReference type="PIRSR" id="PIRSR000390-2"/>
    </source>
</evidence>
<organism evidence="6 7">
    <name type="scientific">Clostridium tepidiprofundi DSM 19306</name>
    <dbReference type="NCBI Taxonomy" id="1121338"/>
    <lineage>
        <taxon>Bacteria</taxon>
        <taxon>Bacillati</taxon>
        <taxon>Bacillota</taxon>
        <taxon>Clostridia</taxon>
        <taxon>Eubacteriales</taxon>
        <taxon>Clostridiaceae</taxon>
        <taxon>Clostridium</taxon>
    </lineage>
</organism>
<dbReference type="PANTHER" id="PTHR30244:SF36">
    <property type="entry name" value="3-OXO-GLUCOSE-6-PHOSPHATE:GLUTAMATE AMINOTRANSFERASE"/>
    <property type="match status" value="1"/>
</dbReference>
<dbReference type="Pfam" id="PF01041">
    <property type="entry name" value="DegT_DnrJ_EryC1"/>
    <property type="match status" value="1"/>
</dbReference>